<comment type="caution">
    <text evidence="1">The sequence shown here is derived from an EMBL/GenBank/DDBJ whole genome shotgun (WGS) entry which is preliminary data.</text>
</comment>
<dbReference type="EMBL" id="PKTG01000042">
    <property type="protein sequence ID" value="PLX19041.1"/>
    <property type="molecule type" value="Genomic_DNA"/>
</dbReference>
<name>A0A2N5ZK95_MUIH1</name>
<sequence length="245" mass="27921">MEIPPFEGNQVDQEKNNITSSSIVSEFFSENVSYYEIEGIDLEDTFNKLDDPKHMANLAAGYPGIETVEKNRDYIKMERAVLIQNKIVKFDKGMEQEDTYKKLQKCKIYIFEDFIAALGDAKAIKDSIDFISSVILNEIMPMIPSELIMLKLESHFKTIENVTIERIKHSNIRKMTIAGKANDLSDLDINFPGFDIASISGMINTGLDERRVKVTKTGKVNFSKVKDKPIYIEHIKYGHKLLASQ</sequence>
<dbReference type="Proteomes" id="UP000234857">
    <property type="component" value="Unassembled WGS sequence"/>
</dbReference>
<protein>
    <submittedName>
        <fullName evidence="1">Uncharacterized protein</fullName>
    </submittedName>
</protein>
<reference evidence="1 2" key="1">
    <citation type="submission" date="2017-11" db="EMBL/GenBank/DDBJ databases">
        <title>Genome-resolved metagenomics identifies genetic mobility, metabolic interactions, and unexpected diversity in perchlorate-reducing communities.</title>
        <authorList>
            <person name="Barnum T.P."/>
            <person name="Figueroa I.A."/>
            <person name="Carlstrom C.I."/>
            <person name="Lucas L.N."/>
            <person name="Engelbrektson A.L."/>
            <person name="Coates J.D."/>
        </authorList>
    </citation>
    <scope>NUCLEOTIDE SEQUENCE [LARGE SCALE GENOMIC DNA]</scope>
    <source>
        <strain evidence="1">BM706</strain>
    </source>
</reference>
<organism evidence="1 2">
    <name type="scientific">Muiribacterium halophilum</name>
    <dbReference type="NCBI Taxonomy" id="2053465"/>
    <lineage>
        <taxon>Bacteria</taxon>
        <taxon>Candidatus Muiribacteriota</taxon>
        <taxon>Candidatus Muiribacteriia</taxon>
        <taxon>Candidatus Muiribacteriales</taxon>
        <taxon>Candidatus Muiribacteriaceae</taxon>
        <taxon>Candidatus Muiribacterium</taxon>
    </lineage>
</organism>
<evidence type="ECO:0000313" key="1">
    <source>
        <dbReference type="EMBL" id="PLX19041.1"/>
    </source>
</evidence>
<accession>A0A2N5ZK95</accession>
<gene>
    <name evidence="1" type="ORF">C0601_02825</name>
</gene>
<proteinExistence type="predicted"/>
<evidence type="ECO:0000313" key="2">
    <source>
        <dbReference type="Proteomes" id="UP000234857"/>
    </source>
</evidence>
<dbReference type="AlphaFoldDB" id="A0A2N5ZK95"/>